<evidence type="ECO:0000313" key="2">
    <source>
        <dbReference type="EMBL" id="MCO5399745.1"/>
    </source>
</evidence>
<proteinExistence type="predicted"/>
<dbReference type="EMBL" id="JAMXHT010000006">
    <property type="protein sequence ID" value="MCO5399745.1"/>
    <property type="molecule type" value="Genomic_DNA"/>
</dbReference>
<dbReference type="RefSeq" id="WP_252682322.1">
    <property type="nucleotide sequence ID" value="NZ_JAMXHT010000006.1"/>
</dbReference>
<dbReference type="Proteomes" id="UP001162811">
    <property type="component" value="Unassembled WGS sequence"/>
</dbReference>
<feature type="transmembrane region" description="Helical" evidence="1">
    <location>
        <begin position="35"/>
        <end position="56"/>
    </location>
</feature>
<accession>A0ABT1AMS3</accession>
<keyword evidence="1" id="KW-1133">Transmembrane helix</keyword>
<evidence type="ECO:0000256" key="1">
    <source>
        <dbReference type="SAM" id="Phobius"/>
    </source>
</evidence>
<keyword evidence="3" id="KW-1185">Reference proteome</keyword>
<sequence>MIRPSCLVLAVGATGTAVCLSVLAAWQRGGSLPERLVWVSIGIVLVVSAHLLPALVRESPYRARAVAGVLWLGCMVAVGYGHVTFFLLAQRHAGELRASAVPVAEPVPASRSLTAVMAERAGVIARLAAINMQRCTGNCTTLEARRVTLTARLDVLEAEAGDIRRWQSADDRAVARRDALVADPVTARLAALLGTTVPRMDLLSGLVFAAVLEGVACLLWTITLRSLPVTQSRAPAVASQEPVTTRDALENDLVAPLPHPALDDSEMIRLVQEVAAGRVRPTVADIRRHLCCSQSRATALRRQLAALDLI</sequence>
<keyword evidence="1" id="KW-0472">Membrane</keyword>
<gene>
    <name evidence="2" type="ORF">NG900_16220</name>
</gene>
<evidence type="ECO:0008006" key="4">
    <source>
        <dbReference type="Google" id="ProtNLM"/>
    </source>
</evidence>
<name>A0ABT1AMS3_9RALS</name>
<protein>
    <recommendedName>
        <fullName evidence="4">Transmembrane protein</fullName>
    </recommendedName>
</protein>
<organism evidence="2 3">
    <name type="scientific">Ralstonia soli</name>
    <dbReference type="NCBI Taxonomy" id="2953896"/>
    <lineage>
        <taxon>Bacteria</taxon>
        <taxon>Pseudomonadati</taxon>
        <taxon>Pseudomonadota</taxon>
        <taxon>Betaproteobacteria</taxon>
        <taxon>Burkholderiales</taxon>
        <taxon>Burkholderiaceae</taxon>
        <taxon>Ralstonia</taxon>
    </lineage>
</organism>
<comment type="caution">
    <text evidence="2">The sequence shown here is derived from an EMBL/GenBank/DDBJ whole genome shotgun (WGS) entry which is preliminary data.</text>
</comment>
<keyword evidence="1" id="KW-0812">Transmembrane</keyword>
<feature type="transmembrane region" description="Helical" evidence="1">
    <location>
        <begin position="202"/>
        <end position="223"/>
    </location>
</feature>
<feature type="transmembrane region" description="Helical" evidence="1">
    <location>
        <begin position="68"/>
        <end position="89"/>
    </location>
</feature>
<reference evidence="2" key="1">
    <citation type="submission" date="2022-06" db="EMBL/GenBank/DDBJ databases">
        <authorList>
            <person name="Lu C.-H."/>
        </authorList>
    </citation>
    <scope>NUCLEOTIDE SEQUENCE</scope>
    <source>
        <strain evidence="2">21MJYT02-11</strain>
    </source>
</reference>
<evidence type="ECO:0000313" key="3">
    <source>
        <dbReference type="Proteomes" id="UP001162811"/>
    </source>
</evidence>
<reference evidence="2" key="2">
    <citation type="journal article" date="2023" name="Front. Microbiol.">
        <title>Ralstonia chuxiongensis sp. nov., Ralstonia mojiangensis sp. nov., and Ralstonia soli sp. nov., isolated from tobacco fields, are three novel species in the family Burkholderiaceae.</title>
        <authorList>
            <person name="Lu C.H."/>
            <person name="Zhang Y.Y."/>
            <person name="Jiang N."/>
            <person name="Chen W."/>
            <person name="Shao X."/>
            <person name="Zhao Z.M."/>
            <person name="Lu W.L."/>
            <person name="Hu X."/>
            <person name="Xi Y.X."/>
            <person name="Zou S.Y."/>
            <person name="Wei Q.J."/>
            <person name="Lin Z.L."/>
            <person name="Gong L."/>
            <person name="Gai X.T."/>
            <person name="Zhang L.Q."/>
            <person name="Li J.Y."/>
            <person name="Jin Y."/>
            <person name="Xia Z.Y."/>
        </authorList>
    </citation>
    <scope>NUCLEOTIDE SEQUENCE</scope>
    <source>
        <strain evidence="2">21MJYT02-11</strain>
    </source>
</reference>